<dbReference type="PROSITE" id="PS51880">
    <property type="entry name" value="TGS"/>
    <property type="match status" value="1"/>
</dbReference>
<dbReference type="InterPro" id="IPR012675">
    <property type="entry name" value="Beta-grasp_dom_sf"/>
</dbReference>
<dbReference type="EMBL" id="JBHRWO010000006">
    <property type="protein sequence ID" value="MFC3492195.1"/>
    <property type="molecule type" value="Genomic_DNA"/>
</dbReference>
<comment type="cofactor">
    <cofactor evidence="1">
        <name>Mg(2+)</name>
        <dbReference type="ChEBI" id="CHEBI:18420"/>
    </cofactor>
</comment>
<dbReference type="SUPFAM" id="SSF52540">
    <property type="entry name" value="P-loop containing nucleoside triphosphate hydrolases"/>
    <property type="match status" value="1"/>
</dbReference>
<name>A0ABV7PY84_9ACTN</name>
<keyword evidence="10" id="KW-1185">Reference proteome</keyword>
<dbReference type="PROSITE" id="PS51710">
    <property type="entry name" value="G_OBG"/>
    <property type="match status" value="1"/>
</dbReference>
<evidence type="ECO:0000256" key="6">
    <source>
        <dbReference type="HAMAP-Rule" id="MF_00944"/>
    </source>
</evidence>
<organism evidence="9 10">
    <name type="scientific">Glycomyces rhizosphaerae</name>
    <dbReference type="NCBI Taxonomy" id="2054422"/>
    <lineage>
        <taxon>Bacteria</taxon>
        <taxon>Bacillati</taxon>
        <taxon>Actinomycetota</taxon>
        <taxon>Actinomycetes</taxon>
        <taxon>Glycomycetales</taxon>
        <taxon>Glycomycetaceae</taxon>
        <taxon>Glycomyces</taxon>
    </lineage>
</organism>
<dbReference type="InterPro" id="IPR013029">
    <property type="entry name" value="YchF_C"/>
</dbReference>
<dbReference type="Proteomes" id="UP001595712">
    <property type="component" value="Unassembled WGS sequence"/>
</dbReference>
<evidence type="ECO:0000313" key="9">
    <source>
        <dbReference type="EMBL" id="MFC3492195.1"/>
    </source>
</evidence>
<keyword evidence="5" id="KW-0460">Magnesium</keyword>
<keyword evidence="4 6" id="KW-0067">ATP-binding</keyword>
<dbReference type="InterPro" id="IPR041706">
    <property type="entry name" value="YchF_N"/>
</dbReference>
<evidence type="ECO:0000256" key="3">
    <source>
        <dbReference type="ARBA" id="ARBA00022741"/>
    </source>
</evidence>
<dbReference type="PANTHER" id="PTHR23305:SF18">
    <property type="entry name" value="OBG-TYPE G DOMAIN-CONTAINING PROTEIN"/>
    <property type="match status" value="1"/>
</dbReference>
<dbReference type="HAMAP" id="MF_00944">
    <property type="entry name" value="YchF_OLA1_ATPase"/>
    <property type="match status" value="1"/>
</dbReference>
<dbReference type="PIRSF" id="PIRSF006641">
    <property type="entry name" value="CHP00092"/>
    <property type="match status" value="1"/>
</dbReference>
<dbReference type="NCBIfam" id="TIGR00092">
    <property type="entry name" value="redox-regulated ATPase YchF"/>
    <property type="match status" value="1"/>
</dbReference>
<dbReference type="SUPFAM" id="SSF81271">
    <property type="entry name" value="TGS-like"/>
    <property type="match status" value="1"/>
</dbReference>
<dbReference type="InterPro" id="IPR006073">
    <property type="entry name" value="GTP-bd"/>
</dbReference>
<evidence type="ECO:0000256" key="4">
    <source>
        <dbReference type="ARBA" id="ARBA00022840"/>
    </source>
</evidence>
<keyword evidence="2" id="KW-0479">Metal-binding</keyword>
<dbReference type="Pfam" id="PF01926">
    <property type="entry name" value="MMR_HSR1"/>
    <property type="match status" value="1"/>
</dbReference>
<proteinExistence type="inferred from homology"/>
<dbReference type="Gene3D" id="3.40.50.300">
    <property type="entry name" value="P-loop containing nucleotide triphosphate hydrolases"/>
    <property type="match status" value="1"/>
</dbReference>
<feature type="domain" description="OBG-type G" evidence="7">
    <location>
        <begin position="3"/>
        <end position="250"/>
    </location>
</feature>
<reference evidence="10" key="1">
    <citation type="journal article" date="2019" name="Int. J. Syst. Evol. Microbiol.">
        <title>The Global Catalogue of Microorganisms (GCM) 10K type strain sequencing project: providing services to taxonomists for standard genome sequencing and annotation.</title>
        <authorList>
            <consortium name="The Broad Institute Genomics Platform"/>
            <consortium name="The Broad Institute Genome Sequencing Center for Infectious Disease"/>
            <person name="Wu L."/>
            <person name="Ma J."/>
        </authorList>
    </citation>
    <scope>NUCLEOTIDE SEQUENCE [LARGE SCALE GENOMIC DNA]</scope>
    <source>
        <strain evidence="10">CGMCC 4.7396</strain>
    </source>
</reference>
<dbReference type="InterPro" id="IPR023192">
    <property type="entry name" value="TGS-like_dom_sf"/>
</dbReference>
<dbReference type="PANTHER" id="PTHR23305">
    <property type="entry name" value="OBG GTPASE FAMILY"/>
    <property type="match status" value="1"/>
</dbReference>
<evidence type="ECO:0000256" key="2">
    <source>
        <dbReference type="ARBA" id="ARBA00022723"/>
    </source>
</evidence>
<evidence type="ECO:0000256" key="1">
    <source>
        <dbReference type="ARBA" id="ARBA00001946"/>
    </source>
</evidence>
<protein>
    <recommendedName>
        <fullName evidence="6">Ribosome-binding ATPase YchF</fullName>
    </recommendedName>
</protein>
<dbReference type="CDD" id="cd04867">
    <property type="entry name" value="TGS_YchF_OLA1"/>
    <property type="match status" value="1"/>
</dbReference>
<evidence type="ECO:0000259" key="7">
    <source>
        <dbReference type="PROSITE" id="PS51710"/>
    </source>
</evidence>
<evidence type="ECO:0000259" key="8">
    <source>
        <dbReference type="PROSITE" id="PS51880"/>
    </source>
</evidence>
<dbReference type="InterPro" id="IPR027417">
    <property type="entry name" value="P-loop_NTPase"/>
</dbReference>
<gene>
    <name evidence="6 9" type="primary">ychF</name>
    <name evidence="9" type="ORF">ACFO8M_06835</name>
</gene>
<comment type="similarity">
    <text evidence="6">Belongs to the TRAFAC class OBG-HflX-like GTPase superfamily. OBG GTPase family. YchF/OLA1 subfamily.</text>
</comment>
<evidence type="ECO:0000256" key="5">
    <source>
        <dbReference type="ARBA" id="ARBA00022842"/>
    </source>
</evidence>
<dbReference type="Gene3D" id="3.10.20.30">
    <property type="match status" value="1"/>
</dbReference>
<keyword evidence="3 6" id="KW-0547">Nucleotide-binding</keyword>
<dbReference type="RefSeq" id="WP_387972348.1">
    <property type="nucleotide sequence ID" value="NZ_JBHRWO010000006.1"/>
</dbReference>
<dbReference type="Gene3D" id="1.10.150.300">
    <property type="entry name" value="TGS-like domain"/>
    <property type="match status" value="1"/>
</dbReference>
<dbReference type="Pfam" id="PF06071">
    <property type="entry name" value="YchF-GTPase_C"/>
    <property type="match status" value="1"/>
</dbReference>
<dbReference type="InterPro" id="IPR012676">
    <property type="entry name" value="TGS-like"/>
</dbReference>
<feature type="binding site" evidence="6">
    <location>
        <begin position="12"/>
        <end position="17"/>
    </location>
    <ligand>
        <name>ATP</name>
        <dbReference type="ChEBI" id="CHEBI:30616"/>
    </ligand>
</feature>
<accession>A0ABV7PY84</accession>
<dbReference type="InterPro" id="IPR031167">
    <property type="entry name" value="G_OBG"/>
</dbReference>
<feature type="domain" description="TGS" evidence="8">
    <location>
        <begin position="272"/>
        <end position="355"/>
    </location>
</feature>
<dbReference type="CDD" id="cd01900">
    <property type="entry name" value="YchF"/>
    <property type="match status" value="1"/>
</dbReference>
<comment type="caution">
    <text evidence="9">The sequence shown here is derived from an EMBL/GenBank/DDBJ whole genome shotgun (WGS) entry which is preliminary data.</text>
</comment>
<evidence type="ECO:0000313" key="10">
    <source>
        <dbReference type="Proteomes" id="UP001595712"/>
    </source>
</evidence>
<comment type="function">
    <text evidence="6">ATPase that binds to both the 70S ribosome and the 50S ribosomal subunit in a nucleotide-independent manner.</text>
</comment>
<dbReference type="InterPro" id="IPR004095">
    <property type="entry name" value="TGS"/>
</dbReference>
<dbReference type="InterPro" id="IPR004396">
    <property type="entry name" value="ATPase_YchF/OLA1"/>
</dbReference>
<dbReference type="PRINTS" id="PR00326">
    <property type="entry name" value="GTP1OBG"/>
</dbReference>
<sequence>MKLSIGIVGLPNVGKSTLFNALTRSEILAANYPFATIEPNVGVVAVPDARLPKLAEIYGSERILPATVTFVDIAGLVKGASEGAGKGNKFLSNIRECSAIAQVVRVFEDGNVTHVDGRVSPIDDIETINTELILADLQTIENVLPRLEKEARMDKTKAPKVAAVKQAQEVLDGGKTVFAAGLDTEHLYDLHLLTAKPFIYVFNVDEGQVGDEALAAKLRDLVAPADAVLLDAKFESELVDLEPDEAREMLESTGQSEPGLDRLASVGFHTLGLQTYLTAGPKETRAWTIPQGATAPEAAGEIHTDFQRGFIKAEIVSFDDLMEARTMQAAKAAGKVRMEGKDYVMADGDVVEFRFNV</sequence>